<feature type="region of interest" description="Disordered" evidence="1">
    <location>
        <begin position="1"/>
        <end position="28"/>
    </location>
</feature>
<proteinExistence type="predicted"/>
<dbReference type="EMBL" id="CP099489">
    <property type="protein sequence ID" value="USQ81444.1"/>
    <property type="molecule type" value="Genomic_DNA"/>
</dbReference>
<sequence length="284" mass="29015">MAQKKNNSQQQSAQKQSARERVRQQQQEAVAKEKRMKVVFRSLIGVAVLAVVAVVAAIALNQGGTSSATPTTVTDDGGIVLDPGAGAAGDEAGGDGASATADDANASAGGVPQVSVYLDYQCPHCLAFEQANLPMLSDELAAGNVSLAVHPVALMDNASQGTDFSSNAANAAVCVAENQPDAFLDVNQALFDLQGSASQGSVTVEALSDAVADAGADSSDVRSCILDQEFDGWVRDSTDAALSDPSLAGASGRFGTPTVLVDGQRFEGNPEDPEALTAFIEQQG</sequence>
<feature type="compositionally biased region" description="Low complexity" evidence="1">
    <location>
        <begin position="1"/>
        <end position="16"/>
    </location>
</feature>
<organism evidence="4 5">
    <name type="scientific">Ornithinimicrobium faecis</name>
    <dbReference type="NCBI Taxonomy" id="2934158"/>
    <lineage>
        <taxon>Bacteria</taxon>
        <taxon>Bacillati</taxon>
        <taxon>Actinomycetota</taxon>
        <taxon>Actinomycetes</taxon>
        <taxon>Micrococcales</taxon>
        <taxon>Ornithinimicrobiaceae</taxon>
        <taxon>Ornithinimicrobium</taxon>
    </lineage>
</organism>
<keyword evidence="2" id="KW-0812">Transmembrane</keyword>
<feature type="transmembrane region" description="Helical" evidence="2">
    <location>
        <begin position="38"/>
        <end position="60"/>
    </location>
</feature>
<evidence type="ECO:0000259" key="3">
    <source>
        <dbReference type="Pfam" id="PF13462"/>
    </source>
</evidence>
<name>A0ABY4YXD5_9MICO</name>
<evidence type="ECO:0000256" key="1">
    <source>
        <dbReference type="SAM" id="MobiDB-lite"/>
    </source>
</evidence>
<dbReference type="Pfam" id="PF13462">
    <property type="entry name" value="Thioredoxin_4"/>
    <property type="match status" value="1"/>
</dbReference>
<reference evidence="4" key="1">
    <citation type="submission" date="2022-06" db="EMBL/GenBank/DDBJ databases">
        <title>Ornithinimicrobium HY1793.</title>
        <authorList>
            <person name="Huang Y."/>
        </authorList>
    </citation>
    <scope>NUCLEOTIDE SEQUENCE</scope>
    <source>
        <strain evidence="4">HY1793</strain>
    </source>
</reference>
<evidence type="ECO:0000313" key="4">
    <source>
        <dbReference type="EMBL" id="USQ81444.1"/>
    </source>
</evidence>
<protein>
    <submittedName>
        <fullName evidence="4">DsbA family protein</fullName>
    </submittedName>
</protein>
<dbReference type="RefSeq" id="WP_252594935.1">
    <property type="nucleotide sequence ID" value="NZ_CP099489.1"/>
</dbReference>
<dbReference type="InterPro" id="IPR012336">
    <property type="entry name" value="Thioredoxin-like_fold"/>
</dbReference>
<feature type="compositionally biased region" description="Polar residues" evidence="1">
    <location>
        <begin position="65"/>
        <end position="74"/>
    </location>
</feature>
<keyword evidence="2" id="KW-0472">Membrane</keyword>
<evidence type="ECO:0000256" key="2">
    <source>
        <dbReference type="SAM" id="Phobius"/>
    </source>
</evidence>
<feature type="region of interest" description="Disordered" evidence="1">
    <location>
        <begin position="65"/>
        <end position="105"/>
    </location>
</feature>
<dbReference type="SUPFAM" id="SSF52833">
    <property type="entry name" value="Thioredoxin-like"/>
    <property type="match status" value="1"/>
</dbReference>
<gene>
    <name evidence="4" type="ORF">NF556_07280</name>
</gene>
<keyword evidence="2" id="KW-1133">Transmembrane helix</keyword>
<dbReference type="Gene3D" id="3.40.30.10">
    <property type="entry name" value="Glutaredoxin"/>
    <property type="match status" value="1"/>
</dbReference>
<keyword evidence="5" id="KW-1185">Reference proteome</keyword>
<accession>A0ABY4YXD5</accession>
<evidence type="ECO:0000313" key="5">
    <source>
        <dbReference type="Proteomes" id="UP001056455"/>
    </source>
</evidence>
<feature type="domain" description="Thioredoxin-like fold" evidence="3">
    <location>
        <begin position="113"/>
        <end position="281"/>
    </location>
</feature>
<dbReference type="InterPro" id="IPR036249">
    <property type="entry name" value="Thioredoxin-like_sf"/>
</dbReference>
<dbReference type="Proteomes" id="UP001056455">
    <property type="component" value="Chromosome"/>
</dbReference>